<keyword evidence="5" id="KW-1185">Reference proteome</keyword>
<comment type="caution">
    <text evidence="4">The sequence shown here is derived from an EMBL/GenBank/DDBJ whole genome shotgun (WGS) entry which is preliminary data.</text>
</comment>
<evidence type="ECO:0000313" key="6">
    <source>
        <dbReference type="Proteomes" id="UP000290174"/>
    </source>
</evidence>
<dbReference type="InterPro" id="IPR009875">
    <property type="entry name" value="PilZ_domain"/>
</dbReference>
<dbReference type="Proteomes" id="UP000290565">
    <property type="component" value="Unassembled WGS sequence"/>
</dbReference>
<dbReference type="Pfam" id="PF07238">
    <property type="entry name" value="PilZ"/>
    <property type="match status" value="1"/>
</dbReference>
<dbReference type="Proteomes" id="UP000289946">
    <property type="component" value="Unassembled WGS sequence"/>
</dbReference>
<accession>A0A4V1KV10</accession>
<evidence type="ECO:0000313" key="3">
    <source>
        <dbReference type="EMBL" id="RXG93614.1"/>
    </source>
</evidence>
<evidence type="ECO:0000259" key="1">
    <source>
        <dbReference type="Pfam" id="PF07238"/>
    </source>
</evidence>
<name>A0A4Q0SA75_9BRAD</name>
<organism evidence="4 7">
    <name type="scientific">Bradyrhizobium zhanjiangense</name>
    <dbReference type="NCBI Taxonomy" id="1325107"/>
    <lineage>
        <taxon>Bacteria</taxon>
        <taxon>Pseudomonadati</taxon>
        <taxon>Pseudomonadota</taxon>
        <taxon>Alphaproteobacteria</taxon>
        <taxon>Hyphomicrobiales</taxon>
        <taxon>Nitrobacteraceae</taxon>
        <taxon>Bradyrhizobium</taxon>
    </lineage>
</organism>
<dbReference type="AlphaFoldDB" id="A0A4Q0SA75"/>
<reference evidence="4 7" key="1">
    <citation type="submission" date="2015-04" db="EMBL/GenBank/DDBJ databases">
        <title>Comparative genomics of rhizobia nodulating Arachis hypogaea in China.</title>
        <authorList>
            <person name="Li Y."/>
        </authorList>
    </citation>
    <scope>NUCLEOTIDE SEQUENCE [LARGE SCALE GENOMIC DNA]</scope>
    <source>
        <strain evidence="4 7">CCBAU 51787</strain>
    </source>
</reference>
<dbReference type="RefSeq" id="WP_091893446.1">
    <property type="nucleotide sequence ID" value="NZ_CP022221.1"/>
</dbReference>
<evidence type="ECO:0000313" key="5">
    <source>
        <dbReference type="Proteomes" id="UP000289946"/>
    </source>
</evidence>
<feature type="domain" description="PilZ" evidence="1">
    <location>
        <begin position="6"/>
        <end position="83"/>
    </location>
</feature>
<dbReference type="EMBL" id="LBJM01000078">
    <property type="protein sequence ID" value="RXH34399.1"/>
    <property type="molecule type" value="Genomic_DNA"/>
</dbReference>
<dbReference type="EMBL" id="RKMK01000047">
    <property type="protein sequence ID" value="RXG86552.1"/>
    <property type="molecule type" value="Genomic_DNA"/>
</dbReference>
<dbReference type="GO" id="GO:0035438">
    <property type="term" value="F:cyclic-di-GMP binding"/>
    <property type="evidence" value="ECO:0007669"/>
    <property type="project" value="InterPro"/>
</dbReference>
<reference evidence="3 5" key="2">
    <citation type="submission" date="2018-10" db="EMBL/GenBank/DDBJ databases">
        <title>Bradyrhizobium sp. nov., isolated from effective nodules of peanut in China.</title>
        <authorList>
            <person name="Li Y."/>
        </authorList>
    </citation>
    <scope>NUCLEOTIDE SEQUENCE [LARGE SCALE GENOMIC DNA]</scope>
    <source>
        <strain evidence="2 6">CCBAU 51770</strain>
        <strain evidence="3 5">CCBAU 51781</strain>
    </source>
</reference>
<gene>
    <name evidence="2" type="ORF">EAS61_33200</name>
    <name evidence="3" type="ORF">EAS62_18840</name>
    <name evidence="4" type="ORF">XH94_28070</name>
</gene>
<sequence length="83" mass="9259">MPHYPRKYARVKPSGLVSRQAKIITDPRAPVIPCTLIDYSPGGACVDLGGQVSIPDRFELLHVNTKKRCRIAWKRGTRVGVVF</sequence>
<evidence type="ECO:0000313" key="2">
    <source>
        <dbReference type="EMBL" id="RXG86552.1"/>
    </source>
</evidence>
<proteinExistence type="predicted"/>
<dbReference type="EMBL" id="RDRA01000010">
    <property type="protein sequence ID" value="RXG93614.1"/>
    <property type="molecule type" value="Genomic_DNA"/>
</dbReference>
<protein>
    <submittedName>
        <fullName evidence="2">PilZ domain-containing protein</fullName>
    </submittedName>
    <submittedName>
        <fullName evidence="4">Pilus assembly protein PilZ</fullName>
    </submittedName>
</protein>
<accession>A0A4Q0SA75</accession>
<evidence type="ECO:0000313" key="4">
    <source>
        <dbReference type="EMBL" id="RXH34399.1"/>
    </source>
</evidence>
<evidence type="ECO:0000313" key="7">
    <source>
        <dbReference type="Proteomes" id="UP000290565"/>
    </source>
</evidence>
<dbReference type="Proteomes" id="UP000290174">
    <property type="component" value="Unassembled WGS sequence"/>
</dbReference>